<dbReference type="Gene3D" id="3.30.1870.10">
    <property type="entry name" value="EreA-like, domain 2"/>
    <property type="match status" value="1"/>
</dbReference>
<dbReference type="SUPFAM" id="SSF159501">
    <property type="entry name" value="EreA/ChaN-like"/>
    <property type="match status" value="1"/>
</dbReference>
<dbReference type="PANTHER" id="PTHR31299">
    <property type="entry name" value="ESTERASE, PUTATIVE (AFU_ORTHOLOGUE AFUA_1G05850)-RELATED"/>
    <property type="match status" value="1"/>
</dbReference>
<protein>
    <recommendedName>
        <fullName evidence="3">Erythromycin esterase</fullName>
    </recommendedName>
</protein>
<gene>
    <name evidence="1" type="ORF">GCM10009768_09040</name>
</gene>
<accession>A0ABN2LBA6</accession>
<dbReference type="InterPro" id="IPR052036">
    <property type="entry name" value="Hydrolase/PRTase-associated"/>
</dbReference>
<evidence type="ECO:0000313" key="1">
    <source>
        <dbReference type="EMBL" id="GAA1782308.1"/>
    </source>
</evidence>
<comment type="caution">
    <text evidence="1">The sequence shown here is derived from an EMBL/GenBank/DDBJ whole genome shotgun (WGS) entry which is preliminary data.</text>
</comment>
<organism evidence="1 2">
    <name type="scientific">Leucobacter iarius</name>
    <dbReference type="NCBI Taxonomy" id="333963"/>
    <lineage>
        <taxon>Bacteria</taxon>
        <taxon>Bacillati</taxon>
        <taxon>Actinomycetota</taxon>
        <taxon>Actinomycetes</taxon>
        <taxon>Micrococcales</taxon>
        <taxon>Microbacteriaceae</taxon>
        <taxon>Leucobacter</taxon>
    </lineage>
</organism>
<dbReference type="InterPro" id="IPR007815">
    <property type="entry name" value="Emycin_Estase"/>
</dbReference>
<sequence length="436" mass="45679">MRALRSFAASAVDSAAIDPGSIAAEDAAAVRALAHGARVLAVGEAAHSVADVQTVQDLIVRDLVQDPDGAVAPFAAVAVESGFAESLALDAWVGGSGRDADLDAVARDGMTYGFGASPQVQHMLAGLRDWNLAHPERRVRVIGIDLPGSSTSPGPAVRACLDRIPALPGDAELLRRSDLGGRTEAAIALDRMDPAERAELVAAIRGLIERVRAQGDGIAQRAAASLDAFLGELDFVDGPGPDGAPRAYPRERFMADTVRWIAERYGRTILLAHNSHVRRTPLHGRATLGSLLAAEPGSAYRAIATSYAYGPLVRFEQRSPRPFDCDVLLDHRGPVPGSLEAALERVLPAPETAGAESVAVLLRLDADVTAGSDPELAELLAGASGILAGGELDPVDDFPAAFDAVVHLREANRVPGAFERLRAEFGLGTPDAKEQP</sequence>
<evidence type="ECO:0000313" key="2">
    <source>
        <dbReference type="Proteomes" id="UP001500851"/>
    </source>
</evidence>
<reference evidence="1 2" key="1">
    <citation type="journal article" date="2019" name="Int. J. Syst. Evol. Microbiol.">
        <title>The Global Catalogue of Microorganisms (GCM) 10K type strain sequencing project: providing services to taxonomists for standard genome sequencing and annotation.</title>
        <authorList>
            <consortium name="The Broad Institute Genomics Platform"/>
            <consortium name="The Broad Institute Genome Sequencing Center for Infectious Disease"/>
            <person name="Wu L."/>
            <person name="Ma J."/>
        </authorList>
    </citation>
    <scope>NUCLEOTIDE SEQUENCE [LARGE SCALE GENOMIC DNA]</scope>
    <source>
        <strain evidence="1 2">JCM 14736</strain>
    </source>
</reference>
<proteinExistence type="predicted"/>
<dbReference type="RefSeq" id="WP_344029860.1">
    <property type="nucleotide sequence ID" value="NZ_BAAAOB010000001.1"/>
</dbReference>
<name>A0ABN2LBA6_9MICO</name>
<dbReference type="CDD" id="cd14728">
    <property type="entry name" value="Ere-like"/>
    <property type="match status" value="1"/>
</dbReference>
<keyword evidence="2" id="KW-1185">Reference proteome</keyword>
<evidence type="ECO:0008006" key="3">
    <source>
        <dbReference type="Google" id="ProtNLM"/>
    </source>
</evidence>
<dbReference type="EMBL" id="BAAAOB010000001">
    <property type="protein sequence ID" value="GAA1782308.1"/>
    <property type="molecule type" value="Genomic_DNA"/>
</dbReference>
<dbReference type="Gene3D" id="1.20.1440.30">
    <property type="entry name" value="Biosynthetic Protein domain"/>
    <property type="match status" value="1"/>
</dbReference>
<dbReference type="Proteomes" id="UP001500851">
    <property type="component" value="Unassembled WGS sequence"/>
</dbReference>
<dbReference type="Gene3D" id="3.40.1660.10">
    <property type="entry name" value="EreA-like (biosynthetic domain)"/>
    <property type="match status" value="1"/>
</dbReference>
<dbReference type="PANTHER" id="PTHR31299:SF0">
    <property type="entry name" value="ESTERASE, PUTATIVE (AFU_ORTHOLOGUE AFUA_1G05850)-RELATED"/>
    <property type="match status" value="1"/>
</dbReference>
<dbReference type="Pfam" id="PF05139">
    <property type="entry name" value="Erythro_esteras"/>
    <property type="match status" value="1"/>
</dbReference>